<feature type="region of interest" description="Disordered" evidence="1">
    <location>
        <begin position="134"/>
        <end position="174"/>
    </location>
</feature>
<protein>
    <recommendedName>
        <fullName evidence="2">DUF6532 domain-containing protein</fullName>
    </recommendedName>
</protein>
<comment type="caution">
    <text evidence="3">The sequence shown here is derived from an EMBL/GenBank/DDBJ whole genome shotgun (WGS) entry which is preliminary data.</text>
</comment>
<evidence type="ECO:0000313" key="4">
    <source>
        <dbReference type="Proteomes" id="UP000807306"/>
    </source>
</evidence>
<dbReference type="AlphaFoldDB" id="A0A9P6E3H0"/>
<gene>
    <name evidence="3" type="ORF">CPB83DRAFT_900239</name>
</gene>
<name>A0A9P6E3H0_9AGAR</name>
<keyword evidence="4" id="KW-1185">Reference proteome</keyword>
<dbReference type="Proteomes" id="UP000807306">
    <property type="component" value="Unassembled WGS sequence"/>
</dbReference>
<accession>A0A9P6E3H0</accession>
<evidence type="ECO:0000313" key="3">
    <source>
        <dbReference type="EMBL" id="KAF9521834.1"/>
    </source>
</evidence>
<reference evidence="3" key="1">
    <citation type="submission" date="2020-11" db="EMBL/GenBank/DDBJ databases">
        <authorList>
            <consortium name="DOE Joint Genome Institute"/>
            <person name="Ahrendt S."/>
            <person name="Riley R."/>
            <person name="Andreopoulos W."/>
            <person name="Labutti K."/>
            <person name="Pangilinan J."/>
            <person name="Ruiz-Duenas F.J."/>
            <person name="Barrasa J.M."/>
            <person name="Sanchez-Garcia M."/>
            <person name="Camarero S."/>
            <person name="Miyauchi S."/>
            <person name="Serrano A."/>
            <person name="Linde D."/>
            <person name="Babiker R."/>
            <person name="Drula E."/>
            <person name="Ayuso-Fernandez I."/>
            <person name="Pacheco R."/>
            <person name="Padilla G."/>
            <person name="Ferreira P."/>
            <person name="Barriuso J."/>
            <person name="Kellner H."/>
            <person name="Castanera R."/>
            <person name="Alfaro M."/>
            <person name="Ramirez L."/>
            <person name="Pisabarro A.G."/>
            <person name="Kuo A."/>
            <person name="Tritt A."/>
            <person name="Lipzen A."/>
            <person name="He G."/>
            <person name="Yan M."/>
            <person name="Ng V."/>
            <person name="Cullen D."/>
            <person name="Martin F."/>
            <person name="Rosso M.-N."/>
            <person name="Henrissat B."/>
            <person name="Hibbett D."/>
            <person name="Martinez A.T."/>
            <person name="Grigoriev I.V."/>
        </authorList>
    </citation>
    <scope>NUCLEOTIDE SEQUENCE</scope>
    <source>
        <strain evidence="3">CBS 506.95</strain>
    </source>
</reference>
<evidence type="ECO:0000256" key="1">
    <source>
        <dbReference type="SAM" id="MobiDB-lite"/>
    </source>
</evidence>
<proteinExistence type="predicted"/>
<dbReference type="EMBL" id="MU157984">
    <property type="protein sequence ID" value="KAF9521834.1"/>
    <property type="molecule type" value="Genomic_DNA"/>
</dbReference>
<evidence type="ECO:0000259" key="2">
    <source>
        <dbReference type="Pfam" id="PF20149"/>
    </source>
</evidence>
<sequence length="449" mass="50067">MLSSDQARNTSSPGSGISHNLHPVLCTATYAWVPSTPQPNSNLPFEYINVYLGLESYQPYHDANPGRWALDGVLGDINDCSSIVWTEGNARESYISSPIFSIAQPQPEVPKVPEANVDIAQHLLQAEDLAANVTSPGDTEDVQDSQGSRPVAQDGQGSRVAAQDSQGLNTPPPEVWTTYQPHQLKFYRPVPFIYLILACTKVQFLDYQIHMSRDIRRMILQTLTKCQSNLKTDLRLFVANWFGLVSLTYLSQKEIQLYITRTHQTLAQFTLKTKNLVASLISTPEARHYNFAHHSIGGIVGQKLFDNGACFGVLENYFFKRQNAMAVNNLTNFYFTHKFFSLELRALGQTVVRECLKDWQTGLYNPRHNRATAAVDSTRMTLIENTSNDWYHQAISNYQASKQETGGVHLPNTVTCGQDGTGENEIADVTLDSSRTGTNILDIQGPATM</sequence>
<feature type="domain" description="DUF6532" evidence="2">
    <location>
        <begin position="206"/>
        <end position="368"/>
    </location>
</feature>
<dbReference type="Pfam" id="PF20149">
    <property type="entry name" value="DUF6532"/>
    <property type="match status" value="1"/>
</dbReference>
<organism evidence="3 4">
    <name type="scientific">Crepidotus variabilis</name>
    <dbReference type="NCBI Taxonomy" id="179855"/>
    <lineage>
        <taxon>Eukaryota</taxon>
        <taxon>Fungi</taxon>
        <taxon>Dikarya</taxon>
        <taxon>Basidiomycota</taxon>
        <taxon>Agaricomycotina</taxon>
        <taxon>Agaricomycetes</taxon>
        <taxon>Agaricomycetidae</taxon>
        <taxon>Agaricales</taxon>
        <taxon>Agaricineae</taxon>
        <taxon>Crepidotaceae</taxon>
        <taxon>Crepidotus</taxon>
    </lineage>
</organism>
<dbReference type="InterPro" id="IPR045341">
    <property type="entry name" value="DUF6532"/>
</dbReference>